<accession>A0A086YYA9</accession>
<dbReference type="EC" id="5.4.2.11" evidence="2"/>
<evidence type="ECO:0000313" key="9">
    <source>
        <dbReference type="Proteomes" id="UP000029015"/>
    </source>
</evidence>
<dbReference type="AlphaFoldDB" id="A0A086YYA9"/>
<dbReference type="InterPro" id="IPR013078">
    <property type="entry name" value="His_Pase_superF_clade-1"/>
</dbReference>
<dbReference type="PATRIC" id="fig|1437605.7.peg.1285"/>
<dbReference type="RefSeq" id="WP_033504221.1">
    <property type="nucleotide sequence ID" value="NZ_CP011786.1"/>
</dbReference>
<keyword evidence="8" id="KW-0378">Hydrolase</keyword>
<dbReference type="EMBL" id="JGYK01000002">
    <property type="protein sequence ID" value="KFI39259.1"/>
    <property type="molecule type" value="Genomic_DNA"/>
</dbReference>
<dbReference type="Gene3D" id="3.40.50.1240">
    <property type="entry name" value="Phosphoglycerate mutase-like"/>
    <property type="match status" value="1"/>
</dbReference>
<evidence type="ECO:0000256" key="5">
    <source>
        <dbReference type="PIRSR" id="PIRSR613078-1"/>
    </source>
</evidence>
<dbReference type="SMART" id="SM00855">
    <property type="entry name" value="PGAM"/>
    <property type="match status" value="1"/>
</dbReference>
<dbReference type="Pfam" id="PF00300">
    <property type="entry name" value="His_Phos_1"/>
    <property type="match status" value="1"/>
</dbReference>
<evidence type="ECO:0000256" key="2">
    <source>
        <dbReference type="ARBA" id="ARBA00012028"/>
    </source>
</evidence>
<dbReference type="GO" id="GO:0006096">
    <property type="term" value="P:glycolytic process"/>
    <property type="evidence" value="ECO:0007669"/>
    <property type="project" value="UniProtKB-KW"/>
</dbReference>
<keyword evidence="4" id="KW-0413">Isomerase</keyword>
<feature type="active site" description="Proton donor/acceptor" evidence="5">
    <location>
        <position position="98"/>
    </location>
</feature>
<name>A0A086YYA9_9BIFI</name>
<feature type="site" description="Transition state stabilizer" evidence="7">
    <location>
        <position position="187"/>
    </location>
</feature>
<keyword evidence="3" id="KW-0324">Glycolysis</keyword>
<dbReference type="STRING" id="1437605.AB656_06270"/>
<dbReference type="GO" id="GO:0016787">
    <property type="term" value="F:hydrolase activity"/>
    <property type="evidence" value="ECO:0007669"/>
    <property type="project" value="UniProtKB-KW"/>
</dbReference>
<dbReference type="InterPro" id="IPR029033">
    <property type="entry name" value="His_PPase_superfam"/>
</dbReference>
<protein>
    <recommendedName>
        <fullName evidence="2">phosphoglycerate mutase (2,3-diphosphoglycerate-dependent)</fullName>
        <ecNumber evidence="2">5.4.2.11</ecNumber>
    </recommendedName>
</protein>
<evidence type="ECO:0000313" key="8">
    <source>
        <dbReference type="EMBL" id="KFI39259.1"/>
    </source>
</evidence>
<evidence type="ECO:0000256" key="6">
    <source>
        <dbReference type="PIRSR" id="PIRSR613078-2"/>
    </source>
</evidence>
<dbReference type="PIRSF" id="PIRSF000709">
    <property type="entry name" value="6PFK_2-Ptase"/>
    <property type="match status" value="1"/>
</dbReference>
<proteinExistence type="inferred from homology"/>
<organism evidence="8 9">
    <name type="scientific">Bifidobacterium actinocoloniiforme DSM 22766</name>
    <dbReference type="NCBI Taxonomy" id="1437605"/>
    <lineage>
        <taxon>Bacteria</taxon>
        <taxon>Bacillati</taxon>
        <taxon>Actinomycetota</taxon>
        <taxon>Actinomycetes</taxon>
        <taxon>Bifidobacteriales</taxon>
        <taxon>Bifidobacteriaceae</taxon>
        <taxon>Bifidobacterium</taxon>
    </lineage>
</organism>
<feature type="active site" description="Tele-phosphohistidine intermediate" evidence="5">
    <location>
        <position position="23"/>
    </location>
</feature>
<comment type="similarity">
    <text evidence="1">Belongs to the phosphoglycerate mutase family. BPG-dependent PGAM subfamily.</text>
</comment>
<dbReference type="eggNOG" id="COG0406">
    <property type="taxonomic scope" value="Bacteria"/>
</dbReference>
<gene>
    <name evidence="8" type="ORF">BACT_0089</name>
</gene>
<feature type="binding site" evidence="6">
    <location>
        <begin position="98"/>
        <end position="101"/>
    </location>
    <ligand>
        <name>substrate</name>
    </ligand>
</feature>
<reference evidence="8 9" key="1">
    <citation type="submission" date="2014-03" db="EMBL/GenBank/DDBJ databases">
        <title>Genomics of Bifidobacteria.</title>
        <authorList>
            <person name="Ventura M."/>
            <person name="Milani C."/>
            <person name="Lugli G.A."/>
        </authorList>
    </citation>
    <scope>NUCLEOTIDE SEQUENCE [LARGE SCALE GENOMIC DNA]</scope>
    <source>
        <strain evidence="8 9">DSM 22766</strain>
    </source>
</reference>
<feature type="binding site" evidence="6">
    <location>
        <position position="77"/>
    </location>
    <ligand>
        <name>substrate</name>
    </ligand>
</feature>
<comment type="caution">
    <text evidence="8">The sequence shown here is derived from an EMBL/GenBank/DDBJ whole genome shotgun (WGS) entry which is preliminary data.</text>
</comment>
<dbReference type="GO" id="GO:0004619">
    <property type="term" value="F:phosphoglycerate mutase activity"/>
    <property type="evidence" value="ECO:0007669"/>
    <property type="project" value="UniProtKB-EC"/>
</dbReference>
<dbReference type="OrthoDB" id="4697614at2"/>
<dbReference type="KEGG" id="bact:AB656_06270"/>
<keyword evidence="9" id="KW-1185">Reference proteome</keyword>
<dbReference type="InterPro" id="IPR005952">
    <property type="entry name" value="Phosphogly_mut1"/>
</dbReference>
<evidence type="ECO:0000256" key="4">
    <source>
        <dbReference type="ARBA" id="ARBA00023235"/>
    </source>
</evidence>
<dbReference type="PANTHER" id="PTHR11931">
    <property type="entry name" value="PHOSPHOGLYCERATE MUTASE"/>
    <property type="match status" value="1"/>
</dbReference>
<sequence>MVDKAQYANDEAEARGCLVLLRHGETEWSQSGQYTGRTDLPLVGQGRRQAVEAGLRLAREFPDGFDDGCVFSSPLDRAQQTAALAGFEHARTLESLAEWDYGRAEGRREEEVSRLLGRPWKLWEDGPEAIDRRLGGDREAPLPSGGAVLVRNSDGESLRQVSERAAAVVRRLQPLIEQGQRVLLVAHAHVLRILTTQWLGLEPSAAQLLRMNTAHYGVLGRYRGGNVLKRWNC</sequence>
<feature type="binding site" evidence="6">
    <location>
        <begin position="35"/>
        <end position="36"/>
    </location>
    <ligand>
        <name>substrate</name>
    </ligand>
</feature>
<dbReference type="SUPFAM" id="SSF53254">
    <property type="entry name" value="Phosphoglycerate mutase-like"/>
    <property type="match status" value="1"/>
</dbReference>
<evidence type="ECO:0000256" key="1">
    <source>
        <dbReference type="ARBA" id="ARBA00006717"/>
    </source>
</evidence>
<evidence type="ECO:0000256" key="3">
    <source>
        <dbReference type="ARBA" id="ARBA00023152"/>
    </source>
</evidence>
<evidence type="ECO:0000256" key="7">
    <source>
        <dbReference type="PIRSR" id="PIRSR613078-3"/>
    </source>
</evidence>
<dbReference type="Proteomes" id="UP000029015">
    <property type="component" value="Unassembled WGS sequence"/>
</dbReference>
<dbReference type="CDD" id="cd07067">
    <property type="entry name" value="HP_PGM_like"/>
    <property type="match status" value="1"/>
</dbReference>